<dbReference type="AlphaFoldDB" id="G9XM05"/>
<organism evidence="9 10">
    <name type="scientific">Desulfitobacterium hafniense DP7</name>
    <dbReference type="NCBI Taxonomy" id="537010"/>
    <lineage>
        <taxon>Bacteria</taxon>
        <taxon>Bacillati</taxon>
        <taxon>Bacillota</taxon>
        <taxon>Clostridia</taxon>
        <taxon>Eubacteriales</taxon>
        <taxon>Desulfitobacteriaceae</taxon>
        <taxon>Desulfitobacterium</taxon>
    </lineage>
</organism>
<dbReference type="InterPro" id="IPR003416">
    <property type="entry name" value="MgtC/SapB/SrpB/YhiD_fam"/>
</dbReference>
<dbReference type="EMBL" id="AFZX01000045">
    <property type="protein sequence ID" value="EHL07232.1"/>
    <property type="molecule type" value="Genomic_DNA"/>
</dbReference>
<dbReference type="Proteomes" id="UP000004416">
    <property type="component" value="Unassembled WGS sequence"/>
</dbReference>
<evidence type="ECO:0000313" key="10">
    <source>
        <dbReference type="Proteomes" id="UP000004416"/>
    </source>
</evidence>
<evidence type="ECO:0000256" key="6">
    <source>
        <dbReference type="ARBA" id="ARBA00023136"/>
    </source>
</evidence>
<comment type="subcellular location">
    <subcellularLocation>
        <location evidence="1">Cell membrane</location>
        <topology evidence="1">Multi-pass membrane protein</topology>
    </subcellularLocation>
</comment>
<evidence type="ECO:0000259" key="8">
    <source>
        <dbReference type="Pfam" id="PF02308"/>
    </source>
</evidence>
<evidence type="ECO:0000256" key="2">
    <source>
        <dbReference type="ARBA" id="ARBA00009298"/>
    </source>
</evidence>
<sequence>MALLLISDYEMALRLLLACILGGVVGWEREKIHKPAGLRTHILVALGAALVTIVSMFAFTSFDYANKDPGRIAANIVTGIGFLGAGTIMREGTSVKGLTTAASIWVVAAIGMAVATGMYYSSLITTFLVFLTLDGFFEKLLFRNQQLLKVCIANEFKLTEIGEVFEKNGITIKHVSVLPIKFSRNIPVEFRIRVPKDIDYFKILGEIVAIDGVTMEESMPLYRR</sequence>
<dbReference type="Pfam" id="PF02308">
    <property type="entry name" value="MgtC"/>
    <property type="match status" value="1"/>
</dbReference>
<dbReference type="PANTHER" id="PTHR33778:SF1">
    <property type="entry name" value="MAGNESIUM TRANSPORTER YHID-RELATED"/>
    <property type="match status" value="1"/>
</dbReference>
<dbReference type="HOGENOM" id="CLU_079292_0_1_9"/>
<dbReference type="PRINTS" id="PR01837">
    <property type="entry name" value="MGTCSAPBPROT"/>
</dbReference>
<feature type="transmembrane region" description="Helical" evidence="7">
    <location>
        <begin position="72"/>
        <end position="88"/>
    </location>
</feature>
<evidence type="ECO:0000256" key="1">
    <source>
        <dbReference type="ARBA" id="ARBA00004651"/>
    </source>
</evidence>
<protein>
    <submittedName>
        <fullName evidence="9">Mg2+ transporter-C family protein</fullName>
    </submittedName>
</protein>
<evidence type="ECO:0000313" key="9">
    <source>
        <dbReference type="EMBL" id="EHL07232.1"/>
    </source>
</evidence>
<comment type="similarity">
    <text evidence="2">Belongs to the MgtC/SapB family.</text>
</comment>
<keyword evidence="3" id="KW-1003">Cell membrane</keyword>
<feature type="transmembrane region" description="Helical" evidence="7">
    <location>
        <begin position="40"/>
        <end position="60"/>
    </location>
</feature>
<dbReference type="PANTHER" id="PTHR33778">
    <property type="entry name" value="PROTEIN MGTC"/>
    <property type="match status" value="1"/>
</dbReference>
<evidence type="ECO:0000256" key="5">
    <source>
        <dbReference type="ARBA" id="ARBA00022989"/>
    </source>
</evidence>
<feature type="domain" description="MgtC/SapB/SrpB/YhiD N-terminal" evidence="8">
    <location>
        <begin position="15"/>
        <end position="134"/>
    </location>
</feature>
<comment type="caution">
    <text evidence="9">The sequence shown here is derived from an EMBL/GenBank/DDBJ whole genome shotgun (WGS) entry which is preliminary data.</text>
</comment>
<reference evidence="9 10" key="1">
    <citation type="submission" date="2011-08" db="EMBL/GenBank/DDBJ databases">
        <authorList>
            <person name="Weinstock G."/>
            <person name="Sodergren E."/>
            <person name="Clifton S."/>
            <person name="Fulton L."/>
            <person name="Fulton B."/>
            <person name="Courtney L."/>
            <person name="Fronick C."/>
            <person name="Harrison M."/>
            <person name="Strong C."/>
            <person name="Farmer C."/>
            <person name="Delahaunty K."/>
            <person name="Markovic C."/>
            <person name="Hall O."/>
            <person name="Minx P."/>
            <person name="Tomlinson C."/>
            <person name="Mitreva M."/>
            <person name="Hou S."/>
            <person name="Chen J."/>
            <person name="Wollam A."/>
            <person name="Pepin K.H."/>
            <person name="Johnson M."/>
            <person name="Bhonagiri V."/>
            <person name="Zhang X."/>
            <person name="Suruliraj S."/>
            <person name="Warren W."/>
            <person name="Chinwalla A."/>
            <person name="Mardis E.R."/>
            <person name="Wilson R.K."/>
        </authorList>
    </citation>
    <scope>NUCLEOTIDE SEQUENCE [LARGE SCALE GENOMIC DNA]</scope>
    <source>
        <strain evidence="9 10">DP7</strain>
    </source>
</reference>
<accession>G9XM05</accession>
<evidence type="ECO:0000256" key="3">
    <source>
        <dbReference type="ARBA" id="ARBA00022475"/>
    </source>
</evidence>
<gene>
    <name evidence="9" type="ORF">HMPREF0322_01991</name>
</gene>
<keyword evidence="5 7" id="KW-1133">Transmembrane helix</keyword>
<proteinExistence type="inferred from homology"/>
<feature type="transmembrane region" description="Helical" evidence="7">
    <location>
        <begin position="12"/>
        <end position="28"/>
    </location>
</feature>
<keyword evidence="4 7" id="KW-0812">Transmembrane</keyword>
<evidence type="ECO:0000256" key="4">
    <source>
        <dbReference type="ARBA" id="ARBA00022692"/>
    </source>
</evidence>
<keyword evidence="6 7" id="KW-0472">Membrane</keyword>
<dbReference type="GO" id="GO:0005886">
    <property type="term" value="C:plasma membrane"/>
    <property type="evidence" value="ECO:0007669"/>
    <property type="project" value="UniProtKB-SubCell"/>
</dbReference>
<dbReference type="InterPro" id="IPR049177">
    <property type="entry name" value="MgtC_SapB_SrpB_YhiD_N"/>
</dbReference>
<name>G9XM05_DESHA</name>
<feature type="transmembrane region" description="Helical" evidence="7">
    <location>
        <begin position="95"/>
        <end position="113"/>
    </location>
</feature>
<dbReference type="RefSeq" id="WP_005811443.1">
    <property type="nucleotide sequence ID" value="NZ_JH414464.1"/>
</dbReference>
<dbReference type="PATRIC" id="fig|537010.4.peg.1865"/>
<evidence type="ECO:0000256" key="7">
    <source>
        <dbReference type="SAM" id="Phobius"/>
    </source>
</evidence>